<feature type="non-terminal residue" evidence="1">
    <location>
        <position position="1"/>
    </location>
</feature>
<evidence type="ECO:0000313" key="1">
    <source>
        <dbReference type="EMBL" id="GAG11555.1"/>
    </source>
</evidence>
<reference evidence="1" key="1">
    <citation type="journal article" date="2014" name="Front. Microbiol.">
        <title>High frequency of phylogenetically diverse reductive dehalogenase-homologous genes in deep subseafloor sedimentary metagenomes.</title>
        <authorList>
            <person name="Kawai M."/>
            <person name="Futagami T."/>
            <person name="Toyoda A."/>
            <person name="Takaki Y."/>
            <person name="Nishi S."/>
            <person name="Hori S."/>
            <person name="Arai W."/>
            <person name="Tsubouchi T."/>
            <person name="Morono Y."/>
            <person name="Uchiyama I."/>
            <person name="Ito T."/>
            <person name="Fujiyama A."/>
            <person name="Inagaki F."/>
            <person name="Takami H."/>
        </authorList>
    </citation>
    <scope>NUCLEOTIDE SEQUENCE</scope>
    <source>
        <strain evidence="1">Expedition CK06-06</strain>
    </source>
</reference>
<dbReference type="EMBL" id="BARS01027405">
    <property type="protein sequence ID" value="GAG11555.1"/>
    <property type="molecule type" value="Genomic_DNA"/>
</dbReference>
<dbReference type="AlphaFoldDB" id="X0V0F2"/>
<accession>X0V0F2</accession>
<protein>
    <submittedName>
        <fullName evidence="1">Uncharacterized protein</fullName>
    </submittedName>
</protein>
<comment type="caution">
    <text evidence="1">The sequence shown here is derived from an EMBL/GenBank/DDBJ whole genome shotgun (WGS) entry which is preliminary data.</text>
</comment>
<sequence>RIKAGIDVQIAAIKLAIADNKLALWDIKDVALIAAIKKQQLEFKDMIAALQLQKAQVKLTEVD</sequence>
<gene>
    <name evidence="1" type="ORF">S01H1_43054</name>
</gene>
<proteinExistence type="predicted"/>
<name>X0V0F2_9ZZZZ</name>
<organism evidence="1">
    <name type="scientific">marine sediment metagenome</name>
    <dbReference type="NCBI Taxonomy" id="412755"/>
    <lineage>
        <taxon>unclassified sequences</taxon>
        <taxon>metagenomes</taxon>
        <taxon>ecological metagenomes</taxon>
    </lineage>
</organism>